<dbReference type="AlphaFoldDB" id="A0AAE1C1T9"/>
<comment type="caution">
    <text evidence="2">The sequence shown here is derived from an EMBL/GenBank/DDBJ whole genome shotgun (WGS) entry which is preliminary data.</text>
</comment>
<evidence type="ECO:0000256" key="1">
    <source>
        <dbReference type="SAM" id="MobiDB-lite"/>
    </source>
</evidence>
<keyword evidence="3" id="KW-1185">Reference proteome</keyword>
<feature type="region of interest" description="Disordered" evidence="1">
    <location>
        <begin position="202"/>
        <end position="274"/>
    </location>
</feature>
<sequence>MSVAILPSSPITYGQAPVPTLLAPGPSPAKRPKLSLDTKATPPAFGKASTSLRLETLSATSPTARNTFQNGYSVAAQLRKPGARRPVLKPLTTSVPPDTTRKPTPLRTELHSTAEPFDQISSPSSTSATSVSTIDSLPAEVPYKISYNVQSILRNGPLPRESRKRRSLAQARPMFPPAKKVAFQAPLTEDIRNTKYTMAHSDIDSSSSTISTLELPPPKFVLTHDNQEEGDVDPATEVTERETSATTSPQTGEKRESSDEEDSDTCPVTPVAGRRKRHRQWVWTLAPVKPTVETNEEIKSTTTTMNGVDDTLASQLLKDGEEHIDSTK</sequence>
<feature type="region of interest" description="Disordered" evidence="1">
    <location>
        <begin position="294"/>
        <end position="328"/>
    </location>
</feature>
<evidence type="ECO:0000313" key="2">
    <source>
        <dbReference type="EMBL" id="KAK3675043.1"/>
    </source>
</evidence>
<organism evidence="2 3">
    <name type="scientific">Recurvomyces mirabilis</name>
    <dbReference type="NCBI Taxonomy" id="574656"/>
    <lineage>
        <taxon>Eukaryota</taxon>
        <taxon>Fungi</taxon>
        <taxon>Dikarya</taxon>
        <taxon>Ascomycota</taxon>
        <taxon>Pezizomycotina</taxon>
        <taxon>Dothideomycetes</taxon>
        <taxon>Dothideomycetidae</taxon>
        <taxon>Mycosphaerellales</taxon>
        <taxon>Teratosphaeriaceae</taxon>
        <taxon>Recurvomyces</taxon>
    </lineage>
</organism>
<dbReference type="EMBL" id="JAUTXT010000016">
    <property type="protein sequence ID" value="KAK3675043.1"/>
    <property type="molecule type" value="Genomic_DNA"/>
</dbReference>
<dbReference type="Proteomes" id="UP001274830">
    <property type="component" value="Unassembled WGS sequence"/>
</dbReference>
<protein>
    <submittedName>
        <fullName evidence="2">Uncharacterized protein</fullName>
    </submittedName>
</protein>
<feature type="region of interest" description="Disordered" evidence="1">
    <location>
        <begin position="1"/>
        <end position="49"/>
    </location>
</feature>
<feature type="region of interest" description="Disordered" evidence="1">
    <location>
        <begin position="82"/>
        <end position="106"/>
    </location>
</feature>
<evidence type="ECO:0000313" key="3">
    <source>
        <dbReference type="Proteomes" id="UP001274830"/>
    </source>
</evidence>
<name>A0AAE1C1T9_9PEZI</name>
<feature type="compositionally biased region" description="Basic and acidic residues" evidence="1">
    <location>
        <begin position="318"/>
        <end position="328"/>
    </location>
</feature>
<accession>A0AAE1C1T9</accession>
<reference evidence="2" key="1">
    <citation type="submission" date="2023-07" db="EMBL/GenBank/DDBJ databases">
        <title>Black Yeasts Isolated from many extreme environments.</title>
        <authorList>
            <person name="Coleine C."/>
            <person name="Stajich J.E."/>
            <person name="Selbmann L."/>
        </authorList>
    </citation>
    <scope>NUCLEOTIDE SEQUENCE</scope>
    <source>
        <strain evidence="2">CCFEE 5485</strain>
    </source>
</reference>
<proteinExistence type="predicted"/>
<gene>
    <name evidence="2" type="ORF">LTR78_004977</name>
</gene>